<protein>
    <submittedName>
        <fullName evidence="5">Helix-turn-helix domain protein</fullName>
    </submittedName>
</protein>
<dbReference type="PANTHER" id="PTHR47894:SF1">
    <property type="entry name" value="HTH-TYPE TRANSCRIPTIONAL REGULATOR VQSM"/>
    <property type="match status" value="1"/>
</dbReference>
<dbReference type="RefSeq" id="WP_000609344.1">
    <property type="nucleotide sequence ID" value="NZ_CP009336.1"/>
</dbReference>
<gene>
    <name evidence="5" type="ORF">BF38_5420</name>
</gene>
<keyword evidence="1" id="KW-0805">Transcription regulation</keyword>
<accession>A0AB33B6C2</accession>
<dbReference type="PANTHER" id="PTHR47894">
    <property type="entry name" value="HTH-TYPE TRANSCRIPTIONAL REGULATOR GADX"/>
    <property type="match status" value="1"/>
</dbReference>
<dbReference type="InterPro" id="IPR009057">
    <property type="entry name" value="Homeodomain-like_sf"/>
</dbReference>
<dbReference type="InterPro" id="IPR032687">
    <property type="entry name" value="AraC-type_N"/>
</dbReference>
<geneLocation type="plasmid" evidence="5 6">
    <name>1</name>
</geneLocation>
<organism evidence="5 6">
    <name type="scientific">Bacillus thuringiensis</name>
    <dbReference type="NCBI Taxonomy" id="1428"/>
    <lineage>
        <taxon>Bacteria</taxon>
        <taxon>Bacillati</taxon>
        <taxon>Bacillota</taxon>
        <taxon>Bacilli</taxon>
        <taxon>Bacillales</taxon>
        <taxon>Bacillaceae</taxon>
        <taxon>Bacillus</taxon>
        <taxon>Bacillus cereus group</taxon>
    </lineage>
</organism>
<dbReference type="InterPro" id="IPR018060">
    <property type="entry name" value="HTH_AraC"/>
</dbReference>
<keyword evidence="3" id="KW-0804">Transcription</keyword>
<evidence type="ECO:0000256" key="1">
    <source>
        <dbReference type="ARBA" id="ARBA00023015"/>
    </source>
</evidence>
<dbReference type="GO" id="GO:0005829">
    <property type="term" value="C:cytosol"/>
    <property type="evidence" value="ECO:0007669"/>
    <property type="project" value="TreeGrafter"/>
</dbReference>
<dbReference type="SUPFAM" id="SSF46689">
    <property type="entry name" value="Homeodomain-like"/>
    <property type="match status" value="1"/>
</dbReference>
<dbReference type="EMBL" id="CP009336">
    <property type="protein sequence ID" value="AJG79531.1"/>
    <property type="molecule type" value="Genomic_DNA"/>
</dbReference>
<dbReference type="Proteomes" id="UP000031876">
    <property type="component" value="Plasmid 1"/>
</dbReference>
<dbReference type="PROSITE" id="PS01124">
    <property type="entry name" value="HTH_ARAC_FAMILY_2"/>
    <property type="match status" value="1"/>
</dbReference>
<keyword evidence="5" id="KW-0614">Plasmid</keyword>
<name>A0AB33B6C2_BACTU</name>
<proteinExistence type="predicted"/>
<reference evidence="5 6" key="1">
    <citation type="journal article" date="2015" name="Genome Announc.">
        <title>Complete genome sequences for 35 biothreat assay-relevant bacillus species.</title>
        <authorList>
            <person name="Johnson S.L."/>
            <person name="Daligault H.E."/>
            <person name="Davenport K.W."/>
            <person name="Jaissle J."/>
            <person name="Frey K.G."/>
            <person name="Ladner J.T."/>
            <person name="Broomall S.M."/>
            <person name="Bishop-Lilly K.A."/>
            <person name="Bruce D.C."/>
            <person name="Gibbons H.S."/>
            <person name="Coyne S.R."/>
            <person name="Lo C.C."/>
            <person name="Meincke L."/>
            <person name="Munk A.C."/>
            <person name="Koroleva G.I."/>
            <person name="Rosenzweig C.N."/>
            <person name="Palacios G.F."/>
            <person name="Redden C.L."/>
            <person name="Minogue T.D."/>
            <person name="Chain P.S."/>
        </authorList>
    </citation>
    <scope>NUCLEOTIDE SEQUENCE [LARGE SCALE GENOMIC DNA]</scope>
    <source>
        <strain evidence="5 6">HD1011</strain>
    </source>
</reference>
<dbReference type="GO" id="GO:0000976">
    <property type="term" value="F:transcription cis-regulatory region binding"/>
    <property type="evidence" value="ECO:0007669"/>
    <property type="project" value="TreeGrafter"/>
</dbReference>
<evidence type="ECO:0000259" key="4">
    <source>
        <dbReference type="PROSITE" id="PS01124"/>
    </source>
</evidence>
<evidence type="ECO:0000256" key="3">
    <source>
        <dbReference type="ARBA" id="ARBA00023163"/>
    </source>
</evidence>
<evidence type="ECO:0000256" key="2">
    <source>
        <dbReference type="ARBA" id="ARBA00023125"/>
    </source>
</evidence>
<sequence>MINNGLWQTFESLGVSYEQFVKSSQLPVNIINEKSISLETYVTIWHNYSSLVSNIESSIIKMATGFDVTQYPPTIMAAYYAPNYMECLKTICKYTKLCPPLKIVIEEEDNIGITVSSCFNNIALPDLMAGSTLAFLIEIGRLGTGEVITPLALYTTIKDSNSQELSHYFNCPVHYGSEMNKVLLKKEDGYRVFNSYNAELIELVVPQLDKQIGNSTSSNTLEIVQWHIKRNLTRNEVGIEQISKELMLSSRTLQRQLKTLGTTYNLEVKKVRMELAKQYLQEERLSNKEIAFLLGYSDENSFYRAFKKWEKTTISEWKKRKRVG</sequence>
<dbReference type="AlphaFoldDB" id="A0AB33B6C2"/>
<feature type="domain" description="HTH araC/xylS-type" evidence="4">
    <location>
        <begin position="222"/>
        <end position="320"/>
    </location>
</feature>
<dbReference type="SMART" id="SM00342">
    <property type="entry name" value="HTH_ARAC"/>
    <property type="match status" value="1"/>
</dbReference>
<dbReference type="GO" id="GO:0003700">
    <property type="term" value="F:DNA-binding transcription factor activity"/>
    <property type="evidence" value="ECO:0007669"/>
    <property type="project" value="InterPro"/>
</dbReference>
<keyword evidence="2" id="KW-0238">DNA-binding</keyword>
<evidence type="ECO:0000313" key="5">
    <source>
        <dbReference type="EMBL" id="AJG79531.1"/>
    </source>
</evidence>
<dbReference type="KEGG" id="btw:BF38_5420"/>
<evidence type="ECO:0000313" key="6">
    <source>
        <dbReference type="Proteomes" id="UP000031876"/>
    </source>
</evidence>
<dbReference type="Gene3D" id="1.10.10.60">
    <property type="entry name" value="Homeodomain-like"/>
    <property type="match status" value="1"/>
</dbReference>
<dbReference type="Pfam" id="PF12833">
    <property type="entry name" value="HTH_18"/>
    <property type="match status" value="1"/>
</dbReference>
<dbReference type="Pfam" id="PF12625">
    <property type="entry name" value="Arabinose_bd"/>
    <property type="match status" value="1"/>
</dbReference>